<organism evidence="1 2">
    <name type="scientific">Archaeoglobus sulfaticallidus PM70-1</name>
    <dbReference type="NCBI Taxonomy" id="387631"/>
    <lineage>
        <taxon>Archaea</taxon>
        <taxon>Methanobacteriati</taxon>
        <taxon>Methanobacteriota</taxon>
        <taxon>Archaeoglobi</taxon>
        <taxon>Archaeoglobales</taxon>
        <taxon>Archaeoglobaceae</taxon>
        <taxon>Archaeoglobus</taxon>
    </lineage>
</organism>
<dbReference type="Pfam" id="PF06626">
    <property type="entry name" value="DUF1152"/>
    <property type="match status" value="1"/>
</dbReference>
<dbReference type="InterPro" id="IPR010581">
    <property type="entry name" value="DUF1152"/>
</dbReference>
<gene>
    <name evidence="1" type="ORF">Asulf_01897</name>
</gene>
<reference evidence="1 2" key="1">
    <citation type="journal article" date="2013" name="Genome Announc.">
        <title>Complete Genome Sequence of the Thermophilic and Facultatively Chemolithoautotrophic Sulfate Reducer Archaeoglobus sulfaticallidus Strain PM70-1T.</title>
        <authorList>
            <person name="Stokke R."/>
            <person name="Hocking W.P."/>
            <person name="Steinsbu B.O."/>
            <person name="Steen I.H."/>
        </authorList>
    </citation>
    <scope>NUCLEOTIDE SEQUENCE [LARGE SCALE GENOMIC DNA]</scope>
    <source>
        <strain evidence="1">PM70-1</strain>
    </source>
</reference>
<evidence type="ECO:0000313" key="1">
    <source>
        <dbReference type="EMBL" id="AGK61863.1"/>
    </source>
</evidence>
<dbReference type="eggNOG" id="arCOG04164">
    <property type="taxonomic scope" value="Archaea"/>
</dbReference>
<proteinExistence type="predicted"/>
<dbReference type="STRING" id="387631.Asulf_01897"/>
<dbReference type="GeneID" id="15393531"/>
<dbReference type="EMBL" id="CP005290">
    <property type="protein sequence ID" value="AGK61863.1"/>
    <property type="molecule type" value="Genomic_DNA"/>
</dbReference>
<name>N0BFQ9_9EURY</name>
<dbReference type="KEGG" id="ast:Asulf_01897"/>
<dbReference type="HOGENOM" id="CLU_069296_0_0_2"/>
<dbReference type="AlphaFoldDB" id="N0BFQ9"/>
<protein>
    <submittedName>
        <fullName evidence="1">Uncharacterized protein conserved in archaea</fullName>
    </submittedName>
</protein>
<sequence>MNLFRLLKSFDTRKAVVFGMGGGGDIVATVPTANLMREFGFEVLHGTIVWDRYIIDPEPGPRAIEDLENVEIVNDTIAIASEKTRIGEIIPTVARAGRCLGKVVALDITKGPKRLAEGLKAFMDENNIAIAVGIDSGGDVLASGFESGVRSPLADAISLATLSLIENSFIGFFGFGSDGELRIEELLMKVSSLIKENMFLGSVSMSDEDYREMMELTKNVVTEASSIPLRAYEGELGVLRVRAERSVPVSPLSIMTFYFKTEGVFKMNKLAKTVLDVESIDVARKRLNEMGIFTEMDFEYLVKNKNIPWD</sequence>
<keyword evidence="2" id="KW-1185">Reference proteome</keyword>
<evidence type="ECO:0000313" key="2">
    <source>
        <dbReference type="Proteomes" id="UP000013307"/>
    </source>
</evidence>
<dbReference type="OrthoDB" id="275458at2157"/>
<accession>N0BFQ9</accession>
<dbReference type="Proteomes" id="UP000013307">
    <property type="component" value="Chromosome"/>
</dbReference>
<dbReference type="RefSeq" id="WP_015591459.1">
    <property type="nucleotide sequence ID" value="NC_021169.1"/>
</dbReference>